<evidence type="ECO:0000313" key="5">
    <source>
        <dbReference type="Proteomes" id="UP000288711"/>
    </source>
</evidence>
<evidence type="ECO:0000313" key="2">
    <source>
        <dbReference type="EMBL" id="EKA60068.1"/>
    </source>
</evidence>
<feature type="domain" description="AbiEi antitoxin N-terminal" evidence="1">
    <location>
        <begin position="4"/>
        <end position="51"/>
    </location>
</feature>
<reference evidence="3" key="3">
    <citation type="submission" date="2017-11" db="EMBL/GenBank/DDBJ databases">
        <authorList>
            <person name="Seuylemezian A."/>
            <person name="Cooper K."/>
            <person name="Vaishampayan P."/>
        </authorList>
    </citation>
    <scope>NUCLEOTIDE SEQUENCE</scope>
    <source>
        <strain evidence="3">PVAS-1</strain>
    </source>
</reference>
<dbReference type="Proteomes" id="UP000004474">
    <property type="component" value="Unassembled WGS sequence"/>
</dbReference>
<dbReference type="Pfam" id="PF13338">
    <property type="entry name" value="AbiEi_4"/>
    <property type="match status" value="1"/>
</dbReference>
<protein>
    <recommendedName>
        <fullName evidence="1">AbiEi antitoxin N-terminal domain-containing protein</fullName>
    </recommendedName>
</protein>
<dbReference type="AlphaFoldDB" id="K1EL69"/>
<reference evidence="2 4" key="2">
    <citation type="journal article" date="2012" name="J. Bacteriol.">
        <title>Genome Sequence of Janibacter hoylei MTCC8307, Isolated from the Stratospheric Air.</title>
        <authorList>
            <person name="Pawar S.P."/>
            <person name="Dhotre D.P."/>
            <person name="Shetty S.A."/>
            <person name="Chowdhury S.P."/>
            <person name="Chaudhari B.L."/>
            <person name="Shouche Y.S."/>
        </authorList>
    </citation>
    <scope>NUCLEOTIDE SEQUENCE [LARGE SCALE GENOMIC DNA]</scope>
    <source>
        <strain evidence="2 4">PVAS-1</strain>
    </source>
</reference>
<dbReference type="Proteomes" id="UP000288711">
    <property type="component" value="Unassembled WGS sequence"/>
</dbReference>
<dbReference type="RefSeq" id="WP_007929496.1">
    <property type="nucleotide sequence ID" value="NZ_ALWX01000081.1"/>
</dbReference>
<dbReference type="Gene3D" id="3.40.960.10">
    <property type="entry name" value="VSR Endonuclease"/>
    <property type="match status" value="1"/>
</dbReference>
<evidence type="ECO:0000313" key="3">
    <source>
        <dbReference type="EMBL" id="RWU82067.1"/>
    </source>
</evidence>
<dbReference type="EMBL" id="PIPF01000012">
    <property type="protein sequence ID" value="RWU82067.1"/>
    <property type="molecule type" value="Genomic_DNA"/>
</dbReference>
<evidence type="ECO:0000313" key="4">
    <source>
        <dbReference type="Proteomes" id="UP000004474"/>
    </source>
</evidence>
<dbReference type="OrthoDB" id="5517693at2"/>
<reference evidence="3 5" key="1">
    <citation type="journal article" date="2009" name="Int. J. Syst. Evol. Microbiol.">
        <title>Janibacter hoylei sp. nov., Bacillus isronensis sp. nov. and Bacillus aryabhattai sp. nov., isolated from cryotubes used for collecting air from the upper atmosphere.</title>
        <authorList>
            <person name="Shivaji S."/>
            <person name="Chaturvedi P."/>
            <person name="Begum Z."/>
            <person name="Pindi P.K."/>
            <person name="Manorama R."/>
            <person name="Padmanaban D.A."/>
            <person name="Shouche Y.S."/>
            <person name="Pawar S."/>
            <person name="Vaishampayan P."/>
            <person name="Dutt C.B."/>
            <person name="Datta G.N."/>
            <person name="Manchanda R.K."/>
            <person name="Rao U.R."/>
            <person name="Bhargava P.M."/>
            <person name="Narlikar J.V."/>
        </authorList>
    </citation>
    <scope>NUCLEOTIDE SEQUENCE [LARGE SCALE GENOMIC DNA]</scope>
    <source>
        <strain evidence="3 5">PVAS-1</strain>
    </source>
</reference>
<dbReference type="EMBL" id="ALWX01000081">
    <property type="protein sequence ID" value="EKA60068.1"/>
    <property type="molecule type" value="Genomic_DNA"/>
</dbReference>
<comment type="caution">
    <text evidence="2">The sequence shown here is derived from an EMBL/GenBank/DDBJ whole genome shotgun (WGS) entry which is preliminary data.</text>
</comment>
<accession>K1EL69</accession>
<dbReference type="PATRIC" id="fig|1210046.3.peg.2866"/>
<name>K1EL69_9MICO</name>
<dbReference type="eggNOG" id="COG5340">
    <property type="taxonomic scope" value="Bacteria"/>
</dbReference>
<dbReference type="InterPro" id="IPR025159">
    <property type="entry name" value="AbiEi_N"/>
</dbReference>
<gene>
    <name evidence="2" type="ORF">B277_14918</name>
    <name evidence="3" type="ORF">CWN80_12520</name>
</gene>
<dbReference type="STRING" id="1210046.B277_14918"/>
<evidence type="ECO:0000259" key="1">
    <source>
        <dbReference type="Pfam" id="PF13338"/>
    </source>
</evidence>
<sequence>MDHELRERAMRQGGVFTWQDVRACLLGESAVRAAIRRGQVVRVRRDAYVLADLWYGARPSERLALRTRAVLRARPGDVASHQSALALHGLPIWGVPRDIVDVMADVSRTRTVSGLRVHAAPEGLEPVNIGGCRAVGIGEAVAQVAARHGPVAALVPLDHALHERMCTVPGVRAAGDALAPGGLGRARFDAVLARADRASESVGETRTRVILEDLGYAPASQVRLHDAEGFIGRVDFLIDDAVVVEFDGMVKYEGADGREALAQEKRREERLTAAGCVVIRLVWSDLDHPERIRALVESARQRVARRR</sequence>
<organism evidence="2 4">
    <name type="scientific">Janibacter hoylei PVAS-1</name>
    <dbReference type="NCBI Taxonomy" id="1210046"/>
    <lineage>
        <taxon>Bacteria</taxon>
        <taxon>Bacillati</taxon>
        <taxon>Actinomycetota</taxon>
        <taxon>Actinomycetes</taxon>
        <taxon>Micrococcales</taxon>
        <taxon>Intrasporangiaceae</taxon>
        <taxon>Janibacter</taxon>
    </lineage>
</organism>
<keyword evidence="5" id="KW-1185">Reference proteome</keyword>
<proteinExistence type="predicted"/>